<sequence>MNACSLTRFFPFLAWFPVKAATLRADLTAGITVGLVLVPQSLAYAQLAGLPPYYGLYAAFVPVIVAAAFGSSHQLATGPVAMVSLLTGAVLAPLAAAGSEQFVALAILLALMVGVLQLLMGVFRLGVLVNFLSHPVIVGFTNAAAFIIAASQFNKLIGVSKGRSESFLLDMWGVLLQLGDIHWPTLAMGAGAIGLMVTLKKIAPRAPGVLVAVIIATAVSWATGFEKKGTALPDQIADDALRSIAVDYVAAQNAIAELQHRIQTGLAELHRAERSGVLGSRHVVALRYHVEILRLELADLENENRKRMRDLRKFAFERAMTSEGPRLYLHGQLPEGFTGDGQLWRIRAISDGKLQLAGGGEVVGTIPPGLPEFKLPSVNLEKIGALLSGALIIALVGFMEAVSAAKAIATRTRQRLDANQELIGQGLANVAGSLFQSFPVSGSFSRTAVNYSAGARTGMASLFTAFMVVITLLLFTPLLYHLPQAVLAAIIMMAVAGLINFRAMRDAWRAHRHDGIAALVTFAATLVFAPHLDKGILLGAGLAVVLYLYRTMKPRVVVLGRHPDGVLRDADLHGLPLSEHLVAVRFDGQLYFANTPYFEAAILDVAARFPKARQILVVADGINQMDASGEEAVRHLNARLREAGVTLSFSGLKRQVLEVMERTGLIEKIGRDNLFAREDDALEALAKRIDDPDFDPRVCPLLHRQDPRSASS</sequence>
<dbReference type="AlphaFoldDB" id="A0A5C7EL23"/>
<gene>
    <name evidence="8" type="ORF">FR698_06640</name>
</gene>
<feature type="transmembrane region" description="Helical" evidence="6">
    <location>
        <begin position="383"/>
        <end position="405"/>
    </location>
</feature>
<feature type="transmembrane region" description="Helical" evidence="6">
    <location>
        <begin position="76"/>
        <end position="96"/>
    </location>
</feature>
<dbReference type="InterPro" id="IPR011547">
    <property type="entry name" value="SLC26A/SulP_dom"/>
</dbReference>
<evidence type="ECO:0000256" key="3">
    <source>
        <dbReference type="ARBA" id="ARBA00022989"/>
    </source>
</evidence>
<comment type="subcellular location">
    <subcellularLocation>
        <location evidence="1">Membrane</location>
        <topology evidence="1">Multi-pass membrane protein</topology>
    </subcellularLocation>
</comment>
<dbReference type="OrthoDB" id="9769739at2"/>
<dbReference type="InterPro" id="IPR002645">
    <property type="entry name" value="STAS_dom"/>
</dbReference>
<evidence type="ECO:0000256" key="6">
    <source>
        <dbReference type="SAM" id="Phobius"/>
    </source>
</evidence>
<dbReference type="Pfam" id="PF01740">
    <property type="entry name" value="STAS"/>
    <property type="match status" value="1"/>
</dbReference>
<keyword evidence="2 6" id="KW-0812">Transmembrane</keyword>
<accession>A0A5C7EL23</accession>
<feature type="transmembrane region" description="Helical" evidence="6">
    <location>
        <begin position="485"/>
        <end position="501"/>
    </location>
</feature>
<dbReference type="Pfam" id="PF00916">
    <property type="entry name" value="Sulfate_transp"/>
    <property type="match status" value="2"/>
</dbReference>
<keyword evidence="3 6" id="KW-1133">Transmembrane helix</keyword>
<keyword evidence="9" id="KW-1185">Reference proteome</keyword>
<evidence type="ECO:0000313" key="8">
    <source>
        <dbReference type="EMBL" id="TXF12210.1"/>
    </source>
</evidence>
<evidence type="ECO:0000259" key="7">
    <source>
        <dbReference type="PROSITE" id="PS50801"/>
    </source>
</evidence>
<reference evidence="8 9" key="1">
    <citation type="submission" date="2019-08" db="EMBL/GenBank/DDBJ databases">
        <title>Pelomicrobium methylotrophicum gen. nov., sp. nov. a moderately thermophilic, facultatively anaerobic, lithoautotrophic and methylotrophic bacterium isolated from a terrestrial mud volcano.</title>
        <authorList>
            <person name="Slobodkina G.B."/>
            <person name="Merkel A.Y."/>
            <person name="Slobodkin A.I."/>
        </authorList>
    </citation>
    <scope>NUCLEOTIDE SEQUENCE [LARGE SCALE GENOMIC DNA]</scope>
    <source>
        <strain evidence="8 9">SM250</strain>
    </source>
</reference>
<organism evidence="8 9">
    <name type="scientific">Pelomicrobium methylotrophicum</name>
    <dbReference type="NCBI Taxonomy" id="2602750"/>
    <lineage>
        <taxon>Bacteria</taxon>
        <taxon>Pseudomonadati</taxon>
        <taxon>Pseudomonadota</taxon>
        <taxon>Hydrogenophilia</taxon>
        <taxon>Hydrogenophilia incertae sedis</taxon>
        <taxon>Pelomicrobium</taxon>
    </lineage>
</organism>
<feature type="transmembrane region" description="Helical" evidence="6">
    <location>
        <begin position="102"/>
        <end position="123"/>
    </location>
</feature>
<dbReference type="FunCoup" id="A0A5C7EL23">
    <property type="interactions" value="174"/>
</dbReference>
<feature type="transmembrane region" description="Helical" evidence="6">
    <location>
        <begin position="135"/>
        <end position="153"/>
    </location>
</feature>
<feature type="transmembrane region" description="Helical" evidence="6">
    <location>
        <begin position="44"/>
        <end position="69"/>
    </location>
</feature>
<name>A0A5C7EL23_9PROT</name>
<dbReference type="EMBL" id="VPFL01000007">
    <property type="protein sequence ID" value="TXF12210.1"/>
    <property type="molecule type" value="Genomic_DNA"/>
</dbReference>
<dbReference type="RefSeq" id="WP_147799408.1">
    <property type="nucleotide sequence ID" value="NZ_VPFL01000007.1"/>
</dbReference>
<feature type="transmembrane region" description="Helical" evidence="6">
    <location>
        <begin position="460"/>
        <end position="479"/>
    </location>
</feature>
<protein>
    <submittedName>
        <fullName evidence="8">STAS domain-containing protein</fullName>
    </submittedName>
</protein>
<dbReference type="InterPro" id="IPR036513">
    <property type="entry name" value="STAS_dom_sf"/>
</dbReference>
<proteinExistence type="predicted"/>
<dbReference type="PROSITE" id="PS50801">
    <property type="entry name" value="STAS"/>
    <property type="match status" value="1"/>
</dbReference>
<dbReference type="PANTHER" id="PTHR11814">
    <property type="entry name" value="SULFATE TRANSPORTER"/>
    <property type="match status" value="1"/>
</dbReference>
<feature type="transmembrane region" description="Helical" evidence="6">
    <location>
        <begin position="513"/>
        <end position="529"/>
    </location>
</feature>
<comment type="caution">
    <text evidence="8">The sequence shown here is derived from an EMBL/GenBank/DDBJ whole genome shotgun (WGS) entry which is preliminary data.</text>
</comment>
<feature type="transmembrane region" description="Helical" evidence="6">
    <location>
        <begin position="181"/>
        <end position="199"/>
    </location>
</feature>
<dbReference type="Proteomes" id="UP000321201">
    <property type="component" value="Unassembled WGS sequence"/>
</dbReference>
<dbReference type="InParanoid" id="A0A5C7EL23"/>
<dbReference type="SUPFAM" id="SSF52091">
    <property type="entry name" value="SpoIIaa-like"/>
    <property type="match status" value="1"/>
</dbReference>
<keyword evidence="4 6" id="KW-0472">Membrane</keyword>
<evidence type="ECO:0000256" key="1">
    <source>
        <dbReference type="ARBA" id="ARBA00004141"/>
    </source>
</evidence>
<evidence type="ECO:0000256" key="2">
    <source>
        <dbReference type="ARBA" id="ARBA00022692"/>
    </source>
</evidence>
<dbReference type="Gene3D" id="3.30.750.24">
    <property type="entry name" value="STAS domain"/>
    <property type="match status" value="1"/>
</dbReference>
<keyword evidence="5" id="KW-0175">Coiled coil</keyword>
<dbReference type="CDD" id="cd07042">
    <property type="entry name" value="STAS_SulP_like_sulfate_transporter"/>
    <property type="match status" value="1"/>
</dbReference>
<dbReference type="InterPro" id="IPR001902">
    <property type="entry name" value="SLC26A/SulP_fam"/>
</dbReference>
<evidence type="ECO:0000256" key="4">
    <source>
        <dbReference type="ARBA" id="ARBA00023136"/>
    </source>
</evidence>
<dbReference type="GO" id="GO:0016020">
    <property type="term" value="C:membrane"/>
    <property type="evidence" value="ECO:0007669"/>
    <property type="project" value="UniProtKB-SubCell"/>
</dbReference>
<evidence type="ECO:0000256" key="5">
    <source>
        <dbReference type="SAM" id="Coils"/>
    </source>
</evidence>
<evidence type="ECO:0000313" key="9">
    <source>
        <dbReference type="Proteomes" id="UP000321201"/>
    </source>
</evidence>
<feature type="transmembrane region" description="Helical" evidence="6">
    <location>
        <begin position="206"/>
        <end position="224"/>
    </location>
</feature>
<dbReference type="GO" id="GO:0055085">
    <property type="term" value="P:transmembrane transport"/>
    <property type="evidence" value="ECO:0007669"/>
    <property type="project" value="InterPro"/>
</dbReference>
<feature type="coiled-coil region" evidence="5">
    <location>
        <begin position="255"/>
        <end position="310"/>
    </location>
</feature>
<feature type="domain" description="STAS" evidence="7">
    <location>
        <begin position="579"/>
        <end position="685"/>
    </location>
</feature>